<dbReference type="GeneTree" id="ENSGT00520000061087"/>
<dbReference type="InParanoid" id="A0A671F235"/>
<keyword evidence="2" id="KW-1185">Reference proteome</keyword>
<name>A0A671F235_RHIFE</name>
<reference evidence="2" key="3">
    <citation type="submission" date="2018-12" db="EMBL/GenBank/DDBJ databases">
        <title>G10K-VGP greater horseshoe bat female genome, primary haplotype.</title>
        <authorList>
            <person name="Teeling E."/>
            <person name="Myers G."/>
            <person name="Vernes S."/>
            <person name="Pippel M."/>
            <person name="Winkler S."/>
            <person name="Fedrigo O."/>
            <person name="Rhie A."/>
            <person name="Koren S."/>
            <person name="Phillippy A."/>
            <person name="Lewin H."/>
            <person name="Damas J."/>
            <person name="Howe K."/>
            <person name="Mountcastle J."/>
            <person name="Jarvis E.D."/>
        </authorList>
    </citation>
    <scope>NUCLEOTIDE SEQUENCE [LARGE SCALE GENOMIC DNA]</scope>
</reference>
<dbReference type="Proteomes" id="UP000472240">
    <property type="component" value="Chromosome 25"/>
</dbReference>
<organism evidence="1 2">
    <name type="scientific">Rhinolophus ferrumequinum</name>
    <name type="common">Greater horseshoe bat</name>
    <dbReference type="NCBI Taxonomy" id="59479"/>
    <lineage>
        <taxon>Eukaryota</taxon>
        <taxon>Metazoa</taxon>
        <taxon>Chordata</taxon>
        <taxon>Craniata</taxon>
        <taxon>Vertebrata</taxon>
        <taxon>Euteleostomi</taxon>
        <taxon>Mammalia</taxon>
        <taxon>Eutheria</taxon>
        <taxon>Laurasiatheria</taxon>
        <taxon>Chiroptera</taxon>
        <taxon>Yinpterochiroptera</taxon>
        <taxon>Rhinolophoidea</taxon>
        <taxon>Rhinolophidae</taxon>
        <taxon>Rhinolophinae</taxon>
        <taxon>Rhinolophus</taxon>
    </lineage>
</organism>
<reference evidence="1" key="5">
    <citation type="submission" date="2025-09" db="UniProtKB">
        <authorList>
            <consortium name="Ensembl"/>
        </authorList>
    </citation>
    <scope>IDENTIFICATION</scope>
</reference>
<dbReference type="AlphaFoldDB" id="A0A671F235"/>
<sequence>IVVGGQERPFYLILEAESVHCPSWIGPASGSSVYSEWTFLPATVSSFNKEPKLPKETLFASTRYNLGSSAIRETVLGNVLHRLSCLTRIPIALLHNFLAEAMKRMTWDRYSKILGQISPILHAHSSLLLHNTEVNFISTR</sequence>
<dbReference type="Ensembl" id="ENSRFET00010021368.1">
    <property type="protein sequence ID" value="ENSRFEP00010019636.1"/>
    <property type="gene ID" value="ENSRFEG00010013201.1"/>
</dbReference>
<reference evidence="1 2" key="1">
    <citation type="journal article" date="2015" name="Annu Rev Anim Biosci">
        <title>The Genome 10K Project: a way forward.</title>
        <authorList>
            <person name="Koepfli K.P."/>
            <person name="Paten B."/>
            <person name="O'Brien S.J."/>
            <person name="Koepfli K.P."/>
            <person name="Paten B."/>
            <person name="Antunes A."/>
            <person name="Belov K."/>
            <person name="Bustamante C."/>
            <person name="Castoe T.A."/>
            <person name="Clawson H."/>
            <person name="Crawford A.J."/>
            <person name="Diekhans M."/>
            <person name="Distel D."/>
            <person name="Durbin R."/>
            <person name="Earl D."/>
            <person name="Fujita M.K."/>
            <person name="Gamble T."/>
            <person name="Georges A."/>
            <person name="Gemmell N."/>
            <person name="Gilbert M.T."/>
            <person name="Graves J.M."/>
            <person name="Green R.E."/>
            <person name="Hickey G."/>
            <person name="Jarvis E.D."/>
            <person name="Johnson W."/>
            <person name="Komissarov A."/>
            <person name="Korf I."/>
            <person name="Kuhn R."/>
            <person name="Larkin D.M."/>
            <person name="Lewin H."/>
            <person name="Lopez J.V."/>
            <person name="Ma J."/>
            <person name="Marques-Bonet T."/>
            <person name="Miller W."/>
            <person name="Murphy R."/>
            <person name="Pevzner P."/>
            <person name="Shapiro B."/>
            <person name="Steiner C."/>
            <person name="Tamazian G."/>
            <person name="Venkatesh B."/>
            <person name="Wang J."/>
            <person name="Wayne R."/>
            <person name="Wiley E."/>
            <person name="Yang H."/>
            <person name="Zhang G."/>
            <person name="Haussler D."/>
            <person name="Ryder O."/>
            <person name="O'Brien S.J."/>
        </authorList>
    </citation>
    <scope>NUCLEOTIDE SEQUENCE</scope>
</reference>
<evidence type="ECO:0000313" key="1">
    <source>
        <dbReference type="Ensembl" id="ENSRFEP00010019636.1"/>
    </source>
</evidence>
<accession>A0A671F235</accession>
<evidence type="ECO:0000313" key="2">
    <source>
        <dbReference type="Proteomes" id="UP000472240"/>
    </source>
</evidence>
<protein>
    <submittedName>
        <fullName evidence="1">Uncharacterized protein</fullName>
    </submittedName>
</protein>
<reference evidence="1" key="4">
    <citation type="submission" date="2025-08" db="UniProtKB">
        <authorList>
            <consortium name="Ensembl"/>
        </authorList>
    </citation>
    <scope>IDENTIFICATION</scope>
</reference>
<reference evidence="1 2" key="2">
    <citation type="journal article" date="2018" name="Annu Rev Anim Biosci">
        <title>Bat Biology, Genomes, and the Bat1K Project: To Generate Chromosome-Level Genomes for All Living Bat Species.</title>
        <authorList>
            <person name="Teeling E.C."/>
            <person name="Vernes S.C."/>
            <person name="Davalos L.M."/>
            <person name="Ray D.A."/>
            <person name="Gilbert M.T.P."/>
            <person name="Myers E."/>
        </authorList>
    </citation>
    <scope>NUCLEOTIDE SEQUENCE</scope>
</reference>
<proteinExistence type="predicted"/>